<gene>
    <name evidence="3" type="ORF">SAMN05216283_102309</name>
</gene>
<organism evidence="3 4">
    <name type="scientific">Sunxiuqinia elliptica</name>
    <dbReference type="NCBI Taxonomy" id="655355"/>
    <lineage>
        <taxon>Bacteria</taxon>
        <taxon>Pseudomonadati</taxon>
        <taxon>Bacteroidota</taxon>
        <taxon>Bacteroidia</taxon>
        <taxon>Marinilabiliales</taxon>
        <taxon>Prolixibacteraceae</taxon>
        <taxon>Sunxiuqinia</taxon>
    </lineage>
</organism>
<evidence type="ECO:0000313" key="3">
    <source>
        <dbReference type="EMBL" id="SFE98650.1"/>
    </source>
</evidence>
<feature type="domain" description="Replication-associated protein ORF2/G2P" evidence="2">
    <location>
        <begin position="117"/>
        <end position="214"/>
    </location>
</feature>
<accession>A0A1I2F2B3</accession>
<dbReference type="EMBL" id="FONW01000002">
    <property type="protein sequence ID" value="SFE98650.1"/>
    <property type="molecule type" value="Genomic_DNA"/>
</dbReference>
<dbReference type="InterPro" id="IPR056906">
    <property type="entry name" value="ORF2/G2P_dom"/>
</dbReference>
<dbReference type="AlphaFoldDB" id="A0A1I2F2B3"/>
<feature type="region of interest" description="Disordered" evidence="1">
    <location>
        <begin position="40"/>
        <end position="73"/>
    </location>
</feature>
<dbReference type="Pfam" id="PF23343">
    <property type="entry name" value="REP_ORF2-G2P"/>
    <property type="match status" value="1"/>
</dbReference>
<evidence type="ECO:0000256" key="1">
    <source>
        <dbReference type="SAM" id="MobiDB-lite"/>
    </source>
</evidence>
<keyword evidence="4" id="KW-1185">Reference proteome</keyword>
<evidence type="ECO:0000313" key="4">
    <source>
        <dbReference type="Proteomes" id="UP000198964"/>
    </source>
</evidence>
<sequence>MSYSLNYTGLVYYKTPVKSKFGGSSKFKVIEGELVDEAKKQSEKQIEKRTNKQAENSKNRSTKTTTKNENKKSYKLNKSKIKKKCHAFARLGKSRNFLAFYSISFPVGLTDEVAYKIFNTWLTRSRRNCGLKSYLWVAERQKNKTIHFHLLTNDFMPIKTVNGFMAAALLTEKKKGNKVLKEVETDKYNGVDVKKVGGNRRGLISYLAKYISKNEVQFYRLPWHCSRDVSRLFTSYLMDDNEEDKFFDMLPRELDKYTEILEHDYFRATGFKFNPDSEVFEEIDDLNEMIYNEQ</sequence>
<proteinExistence type="predicted"/>
<dbReference type="Proteomes" id="UP000198964">
    <property type="component" value="Unassembled WGS sequence"/>
</dbReference>
<name>A0A1I2F2B3_9BACT</name>
<evidence type="ECO:0000259" key="2">
    <source>
        <dbReference type="Pfam" id="PF23343"/>
    </source>
</evidence>
<dbReference type="STRING" id="655355.SAMN05216283_102309"/>
<protein>
    <recommendedName>
        <fullName evidence="2">Replication-associated protein ORF2/G2P domain-containing protein</fullName>
    </recommendedName>
</protein>
<reference evidence="3 4" key="1">
    <citation type="submission" date="2016-10" db="EMBL/GenBank/DDBJ databases">
        <authorList>
            <person name="de Groot N.N."/>
        </authorList>
    </citation>
    <scope>NUCLEOTIDE SEQUENCE [LARGE SCALE GENOMIC DNA]</scope>
    <source>
        <strain evidence="3 4">CGMCC 1.9156</strain>
    </source>
</reference>
<feature type="compositionally biased region" description="Basic and acidic residues" evidence="1">
    <location>
        <begin position="40"/>
        <end position="58"/>
    </location>
</feature>